<dbReference type="OrthoDB" id="430476at2759"/>
<gene>
    <name evidence="1" type="ORF">O181_019443</name>
</gene>
<reference evidence="1" key="1">
    <citation type="submission" date="2021-03" db="EMBL/GenBank/DDBJ databases">
        <title>Draft genome sequence of rust myrtle Austropuccinia psidii MF-1, a brazilian biotype.</title>
        <authorList>
            <person name="Quecine M.C."/>
            <person name="Pachon D.M.R."/>
            <person name="Bonatelli M.L."/>
            <person name="Correr F.H."/>
            <person name="Franceschini L.M."/>
            <person name="Leite T.F."/>
            <person name="Margarido G.R.A."/>
            <person name="Almeida C.A."/>
            <person name="Ferrarezi J.A."/>
            <person name="Labate C.A."/>
        </authorList>
    </citation>
    <scope>NUCLEOTIDE SEQUENCE</scope>
    <source>
        <strain evidence="1">MF-1</strain>
    </source>
</reference>
<dbReference type="PANTHER" id="PTHR11439">
    <property type="entry name" value="GAG-POL-RELATED RETROTRANSPOSON"/>
    <property type="match status" value="1"/>
</dbReference>
<accession>A0A9Q3CB04</accession>
<evidence type="ECO:0000313" key="2">
    <source>
        <dbReference type="Proteomes" id="UP000765509"/>
    </source>
</evidence>
<sequence>MGNCRTFSTPLVPNKQLGTAREEEMTALRNLNVNYHSAIGIINFLSTATLPDLSFSVSCLSQDLENPGFKHWQACLHVLHYLRGSLDVFLEYPRRGSQGITSWSDADLGNCQSTRWSITGNLATIHGCLVLWKTRKQPSVYILTAEDEYKALCNITSKLLWLKQWSEEERILKLEAPITFWEDNQSCINTATGDCNFNG</sequence>
<protein>
    <recommendedName>
        <fullName evidence="3">Reverse transcriptase Ty1/copia-type domain-containing protein</fullName>
    </recommendedName>
</protein>
<keyword evidence="2" id="KW-1185">Reference proteome</keyword>
<dbReference type="CDD" id="cd09272">
    <property type="entry name" value="RNase_HI_RT_Ty1"/>
    <property type="match status" value="1"/>
</dbReference>
<proteinExistence type="predicted"/>
<evidence type="ECO:0008006" key="3">
    <source>
        <dbReference type="Google" id="ProtNLM"/>
    </source>
</evidence>
<dbReference type="Proteomes" id="UP000765509">
    <property type="component" value="Unassembled WGS sequence"/>
</dbReference>
<organism evidence="1 2">
    <name type="scientific">Austropuccinia psidii MF-1</name>
    <dbReference type="NCBI Taxonomy" id="1389203"/>
    <lineage>
        <taxon>Eukaryota</taxon>
        <taxon>Fungi</taxon>
        <taxon>Dikarya</taxon>
        <taxon>Basidiomycota</taxon>
        <taxon>Pucciniomycotina</taxon>
        <taxon>Pucciniomycetes</taxon>
        <taxon>Pucciniales</taxon>
        <taxon>Sphaerophragmiaceae</taxon>
        <taxon>Austropuccinia</taxon>
    </lineage>
</organism>
<dbReference type="EMBL" id="AVOT02005695">
    <property type="protein sequence ID" value="MBW0479728.1"/>
    <property type="molecule type" value="Genomic_DNA"/>
</dbReference>
<dbReference type="AlphaFoldDB" id="A0A9Q3CB04"/>
<comment type="caution">
    <text evidence="1">The sequence shown here is derived from an EMBL/GenBank/DDBJ whole genome shotgun (WGS) entry which is preliminary data.</text>
</comment>
<name>A0A9Q3CB04_9BASI</name>
<evidence type="ECO:0000313" key="1">
    <source>
        <dbReference type="EMBL" id="MBW0479728.1"/>
    </source>
</evidence>
<dbReference type="PANTHER" id="PTHR11439:SF463">
    <property type="entry name" value="REVERSE TRANSCRIPTASE TY1_COPIA-TYPE DOMAIN-CONTAINING PROTEIN"/>
    <property type="match status" value="1"/>
</dbReference>